<feature type="domain" description="Response regulatory" evidence="8">
    <location>
        <begin position="6"/>
        <end position="123"/>
    </location>
</feature>
<dbReference type="InterPro" id="IPR011006">
    <property type="entry name" value="CheY-like_superfamily"/>
</dbReference>
<dbReference type="EC" id="3.1.1.61" evidence="5"/>
<feature type="active site" evidence="5 6">
    <location>
        <position position="170"/>
    </location>
</feature>
<dbReference type="Pfam" id="PF00072">
    <property type="entry name" value="Response_reg"/>
    <property type="match status" value="1"/>
</dbReference>
<dbReference type="CDD" id="cd17541">
    <property type="entry name" value="REC_CheB-like"/>
    <property type="match status" value="1"/>
</dbReference>
<dbReference type="SMART" id="SM00448">
    <property type="entry name" value="REC"/>
    <property type="match status" value="1"/>
</dbReference>
<dbReference type="PROSITE" id="PS50110">
    <property type="entry name" value="RESPONSE_REGULATORY"/>
    <property type="match status" value="1"/>
</dbReference>
<comment type="caution">
    <text evidence="10">The sequence shown here is derived from an EMBL/GenBank/DDBJ whole genome shotgun (WGS) entry which is preliminary data.</text>
</comment>
<dbReference type="GO" id="GO:0050568">
    <property type="term" value="F:protein-glutamine glutaminase activity"/>
    <property type="evidence" value="ECO:0007669"/>
    <property type="project" value="UniProtKB-UniRule"/>
</dbReference>
<comment type="subcellular location">
    <subcellularLocation>
        <location evidence="5">Cytoplasm</location>
    </subcellularLocation>
</comment>
<evidence type="ECO:0000256" key="4">
    <source>
        <dbReference type="ARBA" id="ARBA00048267"/>
    </source>
</evidence>
<dbReference type="GO" id="GO:0000156">
    <property type="term" value="F:phosphorelay response regulator activity"/>
    <property type="evidence" value="ECO:0007669"/>
    <property type="project" value="InterPro"/>
</dbReference>
<organism evidence="10 11">
    <name type="scientific">Candidatus Anoxymicrobium japonicum</name>
    <dbReference type="NCBI Taxonomy" id="2013648"/>
    <lineage>
        <taxon>Bacteria</taxon>
        <taxon>Bacillati</taxon>
        <taxon>Actinomycetota</taxon>
        <taxon>Candidatus Geothermincolia</taxon>
        <taxon>Candidatus Geothermincolales</taxon>
        <taxon>Candidatus Anoxymicrobiaceae</taxon>
        <taxon>Candidatus Anoxymicrobium</taxon>
    </lineage>
</organism>
<dbReference type="CDD" id="cd16432">
    <property type="entry name" value="CheB_Rec"/>
    <property type="match status" value="1"/>
</dbReference>
<dbReference type="PANTHER" id="PTHR42872:SF6">
    <property type="entry name" value="PROTEIN-GLUTAMATE METHYLESTERASE_PROTEIN-GLUTAMINE GLUTAMINASE"/>
    <property type="match status" value="1"/>
</dbReference>
<evidence type="ECO:0000256" key="6">
    <source>
        <dbReference type="PROSITE-ProRule" id="PRU00050"/>
    </source>
</evidence>
<evidence type="ECO:0000313" key="10">
    <source>
        <dbReference type="EMBL" id="PKQ27672.1"/>
    </source>
</evidence>
<evidence type="ECO:0000256" key="7">
    <source>
        <dbReference type="PROSITE-ProRule" id="PRU00169"/>
    </source>
</evidence>
<dbReference type="InterPro" id="IPR001789">
    <property type="entry name" value="Sig_transdc_resp-reg_receiver"/>
</dbReference>
<evidence type="ECO:0000313" key="11">
    <source>
        <dbReference type="Proteomes" id="UP000233654"/>
    </source>
</evidence>
<evidence type="ECO:0000256" key="1">
    <source>
        <dbReference type="ARBA" id="ARBA00022490"/>
    </source>
</evidence>
<dbReference type="NCBIfam" id="NF001965">
    <property type="entry name" value="PRK00742.1"/>
    <property type="match status" value="1"/>
</dbReference>
<dbReference type="SUPFAM" id="SSF52738">
    <property type="entry name" value="Methylesterase CheB, C-terminal domain"/>
    <property type="match status" value="1"/>
</dbReference>
<keyword evidence="1 5" id="KW-0963">Cytoplasm</keyword>
<dbReference type="AlphaFoldDB" id="A0A2N3G4X3"/>
<dbReference type="GO" id="GO:0006935">
    <property type="term" value="P:chemotaxis"/>
    <property type="evidence" value="ECO:0007669"/>
    <property type="project" value="UniProtKB-UniRule"/>
</dbReference>
<evidence type="ECO:0000256" key="5">
    <source>
        <dbReference type="HAMAP-Rule" id="MF_00099"/>
    </source>
</evidence>
<dbReference type="InterPro" id="IPR008248">
    <property type="entry name" value="CheB-like"/>
</dbReference>
<dbReference type="PROSITE" id="PS50122">
    <property type="entry name" value="CHEB"/>
    <property type="match status" value="1"/>
</dbReference>
<comment type="function">
    <text evidence="5">Involved in chemotaxis. Part of a chemotaxis signal transduction system that modulates chemotaxis in response to various stimuli. Catalyzes the demethylation of specific methylglutamate residues introduced into the chemoreceptors (methyl-accepting chemotaxis proteins or MCP) by CheR. Also mediates the irreversible deamidation of specific glutamine residues to glutamic acid.</text>
</comment>
<comment type="catalytic activity">
    <reaction evidence="5">
        <text>L-glutaminyl-[protein] + H2O = L-glutamyl-[protein] + NH4(+)</text>
        <dbReference type="Rhea" id="RHEA:16441"/>
        <dbReference type="Rhea" id="RHEA-COMP:10207"/>
        <dbReference type="Rhea" id="RHEA-COMP:10208"/>
        <dbReference type="ChEBI" id="CHEBI:15377"/>
        <dbReference type="ChEBI" id="CHEBI:28938"/>
        <dbReference type="ChEBI" id="CHEBI:29973"/>
        <dbReference type="ChEBI" id="CHEBI:30011"/>
        <dbReference type="EC" id="3.5.1.44"/>
    </reaction>
</comment>
<feature type="active site" evidence="5 6">
    <location>
        <position position="294"/>
    </location>
</feature>
<feature type="domain" description="CheB-type methylesterase" evidence="9">
    <location>
        <begin position="158"/>
        <end position="349"/>
    </location>
</feature>
<dbReference type="Gene3D" id="3.40.50.180">
    <property type="entry name" value="Methylesterase CheB, C-terminal domain"/>
    <property type="match status" value="1"/>
</dbReference>
<dbReference type="PANTHER" id="PTHR42872">
    <property type="entry name" value="PROTEIN-GLUTAMATE METHYLESTERASE/PROTEIN-GLUTAMINE GLUTAMINASE"/>
    <property type="match status" value="1"/>
</dbReference>
<comment type="similarity">
    <text evidence="5">Belongs to the CheB family.</text>
</comment>
<dbReference type="EC" id="3.5.1.44" evidence="5"/>
<protein>
    <recommendedName>
        <fullName evidence="5">Protein-glutamate methylesterase/protein-glutamine glutaminase</fullName>
        <ecNumber evidence="5">3.1.1.61</ecNumber>
        <ecNumber evidence="5">3.5.1.44</ecNumber>
    </recommendedName>
</protein>
<dbReference type="EMBL" id="PHEX01000066">
    <property type="protein sequence ID" value="PKQ27672.1"/>
    <property type="molecule type" value="Genomic_DNA"/>
</dbReference>
<comment type="domain">
    <text evidence="5">Contains a C-terminal catalytic domain, and an N-terminal region which modulates catalytic activity.</text>
</comment>
<comment type="catalytic activity">
    <reaction evidence="4 5">
        <text>[protein]-L-glutamate 5-O-methyl ester + H2O = L-glutamyl-[protein] + methanol + H(+)</text>
        <dbReference type="Rhea" id="RHEA:23236"/>
        <dbReference type="Rhea" id="RHEA-COMP:10208"/>
        <dbReference type="Rhea" id="RHEA-COMP:10311"/>
        <dbReference type="ChEBI" id="CHEBI:15377"/>
        <dbReference type="ChEBI" id="CHEBI:15378"/>
        <dbReference type="ChEBI" id="CHEBI:17790"/>
        <dbReference type="ChEBI" id="CHEBI:29973"/>
        <dbReference type="ChEBI" id="CHEBI:82795"/>
        <dbReference type="EC" id="3.1.1.61"/>
    </reaction>
</comment>
<dbReference type="InterPro" id="IPR000673">
    <property type="entry name" value="Sig_transdc_resp-reg_Me-estase"/>
</dbReference>
<sequence length="349" mass="37082">MEKKITVLIVDDSALVRQLLVDMISQDPELEVVGIARDGVEAINLTNELAPDVVTMDIHMPVMDGLSALEYIMKKSPRPVVMLSAFVSKGAAPTLKALELGAVDFIAKPSQFPTSVKEVRECVLDKIKAAARSRAKEAWERARRARPPKKEVKFNSETVRGGKVVVLGASAGGPRALMEIVPALPEGVPASIVIVQHMPSQFTASFADRLNAKARVEVCEATDGEELLAGVALVAPGGRDMAFEKIGGGKARVRLLPTVARYGASPVIDVTMESAAQVFSERAVGVLLSGMGNDGAMGLGMIKDVGGKTIAQNEETCLVYGMPRAAIERGIADEVLPLEKIVEAIVAHL</sequence>
<name>A0A2N3G4X3_9ACTN</name>
<feature type="active site" evidence="5 6">
    <location>
        <position position="197"/>
    </location>
</feature>
<dbReference type="Pfam" id="PF01339">
    <property type="entry name" value="CheB_methylest"/>
    <property type="match status" value="1"/>
</dbReference>
<dbReference type="Gene3D" id="3.40.50.2300">
    <property type="match status" value="1"/>
</dbReference>
<dbReference type="Proteomes" id="UP000233654">
    <property type="component" value="Unassembled WGS sequence"/>
</dbReference>
<dbReference type="GO" id="GO:0008984">
    <property type="term" value="F:protein-glutamate methylesterase activity"/>
    <property type="evidence" value="ECO:0007669"/>
    <property type="project" value="UniProtKB-UniRule"/>
</dbReference>
<evidence type="ECO:0000259" key="8">
    <source>
        <dbReference type="PROSITE" id="PS50110"/>
    </source>
</evidence>
<dbReference type="PIRSF" id="PIRSF000876">
    <property type="entry name" value="RR_chemtxs_CheB"/>
    <property type="match status" value="1"/>
</dbReference>
<dbReference type="InterPro" id="IPR035909">
    <property type="entry name" value="CheB_C"/>
</dbReference>
<keyword evidence="3 5" id="KW-0378">Hydrolase</keyword>
<evidence type="ECO:0000256" key="3">
    <source>
        <dbReference type="ARBA" id="ARBA00022801"/>
    </source>
</evidence>
<dbReference type="SUPFAM" id="SSF52172">
    <property type="entry name" value="CheY-like"/>
    <property type="match status" value="1"/>
</dbReference>
<dbReference type="NCBIfam" id="NF009206">
    <property type="entry name" value="PRK12555.1"/>
    <property type="match status" value="1"/>
</dbReference>
<comment type="PTM">
    <text evidence="5">Phosphorylated by CheA. Phosphorylation of the N-terminal regulatory domain activates the methylesterase activity.</text>
</comment>
<evidence type="ECO:0000256" key="2">
    <source>
        <dbReference type="ARBA" id="ARBA00022500"/>
    </source>
</evidence>
<keyword evidence="2 5" id="KW-0145">Chemotaxis</keyword>
<reference evidence="10 11" key="1">
    <citation type="journal article" date="2017" name="ISME J.">
        <title>Potential for microbial H2 and metal transformations associated with novel bacteria and archaea in deep terrestrial subsurface sediments.</title>
        <authorList>
            <person name="Hernsdorf A.W."/>
            <person name="Amano Y."/>
            <person name="Miyakawa K."/>
            <person name="Ise K."/>
            <person name="Suzuki Y."/>
            <person name="Anantharaman K."/>
            <person name="Probst A."/>
            <person name="Burstein D."/>
            <person name="Thomas B.C."/>
            <person name="Banfield J.F."/>
        </authorList>
    </citation>
    <scope>NUCLEOTIDE SEQUENCE [LARGE SCALE GENOMIC DNA]</scope>
    <source>
        <strain evidence="10">HGW-Actinobacteria-3</strain>
    </source>
</reference>
<feature type="modified residue" description="4-aspartylphosphate" evidence="5 7">
    <location>
        <position position="57"/>
    </location>
</feature>
<accession>A0A2N3G4X3</accession>
<dbReference type="GO" id="GO:0005737">
    <property type="term" value="C:cytoplasm"/>
    <property type="evidence" value="ECO:0007669"/>
    <property type="project" value="UniProtKB-SubCell"/>
</dbReference>
<gene>
    <name evidence="5" type="primary">cheB</name>
    <name evidence="10" type="ORF">CVT63_06770</name>
</gene>
<evidence type="ECO:0000259" key="9">
    <source>
        <dbReference type="PROSITE" id="PS50122"/>
    </source>
</evidence>
<proteinExistence type="inferred from homology"/>
<keyword evidence="5 7" id="KW-0597">Phosphoprotein</keyword>
<dbReference type="HAMAP" id="MF_00099">
    <property type="entry name" value="CheB_chemtxs"/>
    <property type="match status" value="1"/>
</dbReference>